<dbReference type="OrthoDB" id="5407458at2759"/>
<feature type="region of interest" description="Disordered" evidence="1">
    <location>
        <begin position="1"/>
        <end position="137"/>
    </location>
</feature>
<feature type="compositionally biased region" description="Polar residues" evidence="1">
    <location>
        <begin position="256"/>
        <end position="268"/>
    </location>
</feature>
<dbReference type="AlphaFoldDB" id="A0A165G494"/>
<dbReference type="OMA" id="GRSNSYH"/>
<feature type="compositionally biased region" description="Basic and acidic residues" evidence="1">
    <location>
        <begin position="431"/>
        <end position="440"/>
    </location>
</feature>
<feature type="region of interest" description="Disordered" evidence="1">
    <location>
        <begin position="431"/>
        <end position="495"/>
    </location>
</feature>
<dbReference type="Proteomes" id="UP000076632">
    <property type="component" value="Unassembled WGS sequence"/>
</dbReference>
<feature type="region of interest" description="Disordered" evidence="1">
    <location>
        <begin position="522"/>
        <end position="586"/>
    </location>
</feature>
<feature type="compositionally biased region" description="Basic and acidic residues" evidence="1">
    <location>
        <begin position="357"/>
        <end position="384"/>
    </location>
</feature>
<evidence type="ECO:0000313" key="3">
    <source>
        <dbReference type="Proteomes" id="UP000076632"/>
    </source>
</evidence>
<feature type="compositionally biased region" description="Basic and acidic residues" evidence="1">
    <location>
        <begin position="102"/>
        <end position="137"/>
    </location>
</feature>
<feature type="region of interest" description="Disordered" evidence="1">
    <location>
        <begin position="249"/>
        <end position="271"/>
    </location>
</feature>
<dbReference type="GeneID" id="28894510"/>
<feature type="compositionally biased region" description="Polar residues" evidence="1">
    <location>
        <begin position="50"/>
        <end position="64"/>
    </location>
</feature>
<accession>A0A165G494</accession>
<feature type="compositionally biased region" description="Low complexity" evidence="1">
    <location>
        <begin position="465"/>
        <end position="478"/>
    </location>
</feature>
<protein>
    <submittedName>
        <fullName evidence="2">Uncharacterized protein</fullName>
    </submittedName>
</protein>
<feature type="compositionally biased region" description="Polar residues" evidence="1">
    <location>
        <begin position="486"/>
        <end position="495"/>
    </location>
</feature>
<dbReference type="InParanoid" id="A0A165G494"/>
<feature type="compositionally biased region" description="Basic and acidic residues" evidence="1">
    <location>
        <begin position="321"/>
        <end position="331"/>
    </location>
</feature>
<evidence type="ECO:0000313" key="2">
    <source>
        <dbReference type="EMBL" id="KZF21720.1"/>
    </source>
</evidence>
<evidence type="ECO:0000256" key="1">
    <source>
        <dbReference type="SAM" id="MobiDB-lite"/>
    </source>
</evidence>
<dbReference type="STRING" id="1328760.A0A165G494"/>
<reference evidence="2 3" key="1">
    <citation type="journal article" date="2016" name="Fungal Biol.">
        <title>The genome of Xylona heveae provides a window into fungal endophytism.</title>
        <authorList>
            <person name="Gazis R."/>
            <person name="Kuo A."/>
            <person name="Riley R."/>
            <person name="LaButti K."/>
            <person name="Lipzen A."/>
            <person name="Lin J."/>
            <person name="Amirebrahimi M."/>
            <person name="Hesse C.N."/>
            <person name="Spatafora J.W."/>
            <person name="Henrissat B."/>
            <person name="Hainaut M."/>
            <person name="Grigoriev I.V."/>
            <person name="Hibbett D.S."/>
        </authorList>
    </citation>
    <scope>NUCLEOTIDE SEQUENCE [LARGE SCALE GENOMIC DNA]</scope>
    <source>
        <strain evidence="2 3">TC161</strain>
    </source>
</reference>
<feature type="region of interest" description="Disordered" evidence="1">
    <location>
        <begin position="298"/>
        <end position="397"/>
    </location>
</feature>
<dbReference type="EMBL" id="KV407460">
    <property type="protein sequence ID" value="KZF21720.1"/>
    <property type="molecule type" value="Genomic_DNA"/>
</dbReference>
<gene>
    <name evidence="2" type="ORF">L228DRAFT_158542</name>
</gene>
<feature type="compositionally biased region" description="Basic and acidic residues" evidence="1">
    <location>
        <begin position="559"/>
        <end position="579"/>
    </location>
</feature>
<organism evidence="2 3">
    <name type="scientific">Xylona heveae (strain CBS 132557 / TC161)</name>
    <dbReference type="NCBI Taxonomy" id="1328760"/>
    <lineage>
        <taxon>Eukaryota</taxon>
        <taxon>Fungi</taxon>
        <taxon>Dikarya</taxon>
        <taxon>Ascomycota</taxon>
        <taxon>Pezizomycotina</taxon>
        <taxon>Xylonomycetes</taxon>
        <taxon>Xylonales</taxon>
        <taxon>Xylonaceae</taxon>
        <taxon>Xylona</taxon>
    </lineage>
</organism>
<proteinExistence type="predicted"/>
<feature type="compositionally biased region" description="Basic and acidic residues" evidence="1">
    <location>
        <begin position="35"/>
        <end position="47"/>
    </location>
</feature>
<sequence>MPEAVKSKAAFVEDYNSDDEETLPGTRTVANVGARMRDNLKPTKPKESPTPASDSGYSSHTAATVGSADFTKQKVNQSSTSNSPVKKQRPALVQALVSGSHRTSDKQAQRTSSRSEPRTAEECSCDECMKSERATSTPLERRWDVEYAPFSTRPTIHYPTDTSQSHPAQHPAFNEGPIIHSANPRQRAASSNSYGRPASYHAPGVPDTTYFQYNSPMVSYMNPGYPPPGSYHPQMNPYMVAPQPAIQGAAVPPSPIQTNFTPSANPYDQGRRQWQSDRYATRPTSVYGTPVVEYDQPSFGAPAMSRTSSSQEARRVVVATSEHRKRDDDYYRMPPPSTIPNRRPSIRHSATTSSAREILRSEATERNDPGHADRLRRDSSEHSSRPRRPSLLSNEGRKAASYMNAHGTARISVEGPGRRRATYYGAEKAKDLETKQKEAEAYQEAVTKSTPLTADALGATRQSRRSQSGSRSRASSSRDGSDLRTRSGSAVAQSDAGSITMRINAGTVELSGDFDGRTISLIPGEDGAPAELSIGRPRPRYLDGSGSTQLEYARTVPRALEEGPSTRDRDSRADRESLRSGRSGRS</sequence>
<name>A0A165G494_XYLHT</name>
<feature type="compositionally biased region" description="Polar residues" evidence="1">
    <location>
        <begin position="73"/>
        <end position="85"/>
    </location>
</feature>
<dbReference type="RefSeq" id="XP_018187275.1">
    <property type="nucleotide sequence ID" value="XM_018329373.1"/>
</dbReference>
<keyword evidence="3" id="KW-1185">Reference proteome</keyword>